<evidence type="ECO:0000313" key="1">
    <source>
        <dbReference type="EMBL" id="KAJ4716770.1"/>
    </source>
</evidence>
<keyword evidence="2" id="KW-1185">Reference proteome</keyword>
<name>A0ACC1XZ69_MELAZ</name>
<sequence length="895" mass="102685">MQLLSIPGCYNYLLSFEVMDEQVLSEGADHDDDESSTCGSSIGNEDAVDFTSAFTTDMVFNSREELVEWIRDTGKRNGLVIVIKKSDVGGDGRRPRISFACERSGAYRRKYAEGQTPKRPKTTGTKKCGCPFLLKGHKLDTDDDWMLKVICGVHNHPVTQHVEGHSYAGRLTEQEANILVDLSRSNISPKEILLTLKQRDMHNVSTIKAIYNARHKYKVGEQVGQLHMHQLMDKLMKHTYIEWHRCNEEMDCIKDLFWAHPFAVGLLRSFPRVLIMDCTYKTNMYPFSLLEIIGVTSTELTFSIAFAYLESEREDNYIWALERLRSMMADDALPSVIVTDKDLALMNAVRAVFPSATNLLCRWHISKNVSVHCKNLFETKERWEAFICSWNVLVLSVSEQEYMQHLSAMENDFSRYPQAIDYVKQTWLVNYKEKFVAAWTDLVMHFGNVTMNRAETTHTKLKRLLAAPQGNFETSWARVHCLLEQQHNEIKASFERSSTIVQHNFKAPIFEELRGFVSLNAMNIILSEFERADSVRRSASACGCVFRRTHGLPCAHEIAEYKHERRSIPLSTVDPHWKKLDFVPVTQDTTLELSFRSEIEMFVKRFEETDGPGKLQLLKKLRELTNSISTLNSASASHAEPEVNGWYSSKLDTSNYQDPSEFQYVLSVQDSDSAPLRTSSATSMQLKGRQKEKVYRGRSLQPLSFIDSFPAGLRPYIRDVQDVTPDGHSGFRVVADLMDMGEDNWAQVRRDLVDELQSYYDEYTQLYGGADRAQELLHTLSCFESHAGIEHWMAMPDTGHLIASRYNIVLLLLSQKQCHTFLPLRSVPLPRTSHKIIAIGFINECHYVKVFMHPGSPMAPISSDWFRHRNPCAQGWETPYTAHIRVFRDLMTDYF</sequence>
<organism evidence="1 2">
    <name type="scientific">Melia azedarach</name>
    <name type="common">Chinaberry tree</name>
    <dbReference type="NCBI Taxonomy" id="155640"/>
    <lineage>
        <taxon>Eukaryota</taxon>
        <taxon>Viridiplantae</taxon>
        <taxon>Streptophyta</taxon>
        <taxon>Embryophyta</taxon>
        <taxon>Tracheophyta</taxon>
        <taxon>Spermatophyta</taxon>
        <taxon>Magnoliopsida</taxon>
        <taxon>eudicotyledons</taxon>
        <taxon>Gunneridae</taxon>
        <taxon>Pentapetalae</taxon>
        <taxon>rosids</taxon>
        <taxon>malvids</taxon>
        <taxon>Sapindales</taxon>
        <taxon>Meliaceae</taxon>
        <taxon>Melia</taxon>
    </lineage>
</organism>
<evidence type="ECO:0000313" key="2">
    <source>
        <dbReference type="Proteomes" id="UP001164539"/>
    </source>
</evidence>
<dbReference type="Proteomes" id="UP001164539">
    <property type="component" value="Chromosome 6"/>
</dbReference>
<protein>
    <submittedName>
        <fullName evidence="1">FAR1-related sequence</fullName>
    </submittedName>
</protein>
<gene>
    <name evidence="1" type="ORF">OWV82_011745</name>
</gene>
<reference evidence="1 2" key="1">
    <citation type="journal article" date="2023" name="Science">
        <title>Complex scaffold remodeling in plant triterpene biosynthesis.</title>
        <authorList>
            <person name="De La Pena R."/>
            <person name="Hodgson H."/>
            <person name="Liu J.C."/>
            <person name="Stephenson M.J."/>
            <person name="Martin A.C."/>
            <person name="Owen C."/>
            <person name="Harkess A."/>
            <person name="Leebens-Mack J."/>
            <person name="Jimenez L.E."/>
            <person name="Osbourn A."/>
            <person name="Sattely E.S."/>
        </authorList>
    </citation>
    <scope>NUCLEOTIDE SEQUENCE [LARGE SCALE GENOMIC DNA]</scope>
    <source>
        <strain evidence="2">cv. JPN11</strain>
        <tissue evidence="1">Leaf</tissue>
    </source>
</reference>
<comment type="caution">
    <text evidence="1">The sequence shown here is derived from an EMBL/GenBank/DDBJ whole genome shotgun (WGS) entry which is preliminary data.</text>
</comment>
<proteinExistence type="predicted"/>
<accession>A0ACC1XZ69</accession>
<dbReference type="EMBL" id="CM051399">
    <property type="protein sequence ID" value="KAJ4716770.1"/>
    <property type="molecule type" value="Genomic_DNA"/>
</dbReference>